<evidence type="ECO:0000256" key="1">
    <source>
        <dbReference type="SAM" id="MobiDB-lite"/>
    </source>
</evidence>
<dbReference type="STRING" id="420662.Mpe_A2249"/>
<dbReference type="eggNOG" id="COG1555">
    <property type="taxonomic scope" value="Bacteria"/>
</dbReference>
<evidence type="ECO:0000313" key="3">
    <source>
        <dbReference type="EMBL" id="ABM95205.1"/>
    </source>
</evidence>
<dbReference type="Proteomes" id="UP000000366">
    <property type="component" value="Chromosome"/>
</dbReference>
<proteinExistence type="predicted"/>
<feature type="chain" id="PRO_5002646208" description="Helix-hairpin-helix domain-containing protein" evidence="2">
    <location>
        <begin position="20"/>
        <end position="110"/>
    </location>
</feature>
<reference evidence="3 4" key="1">
    <citation type="journal article" date="2007" name="J. Bacteriol.">
        <title>Whole-genome analysis of the methyl tert-butyl ether-degrading beta-proteobacterium Methylibium petroleiphilum PM1.</title>
        <authorList>
            <person name="Kane S.R."/>
            <person name="Chakicherla A.Y."/>
            <person name="Chain P.S.G."/>
            <person name="Schmidt R."/>
            <person name="Shin M.W."/>
            <person name="Legler T.C."/>
            <person name="Scow K.M."/>
            <person name="Larimer F.W."/>
            <person name="Lucas S.M."/>
            <person name="Richardson P.M."/>
            <person name="Hristova K.R."/>
        </authorList>
    </citation>
    <scope>NUCLEOTIDE SEQUENCE [LARGE SCALE GENOMIC DNA]</scope>
    <source>
        <strain evidence="4">ATCC BAA-1232 / LMG 22953 / PM1</strain>
    </source>
</reference>
<protein>
    <recommendedName>
        <fullName evidence="5">Helix-hairpin-helix domain-containing protein</fullName>
    </recommendedName>
</protein>
<dbReference type="SUPFAM" id="SSF160975">
    <property type="entry name" value="AF1531-like"/>
    <property type="match status" value="1"/>
</dbReference>
<dbReference type="RefSeq" id="WP_011829842.1">
    <property type="nucleotide sequence ID" value="NC_008825.1"/>
</dbReference>
<evidence type="ECO:0008006" key="5">
    <source>
        <dbReference type="Google" id="ProtNLM"/>
    </source>
</evidence>
<dbReference type="HOGENOM" id="CLU_052011_4_1_4"/>
<evidence type="ECO:0000313" key="4">
    <source>
        <dbReference type="Proteomes" id="UP000000366"/>
    </source>
</evidence>
<keyword evidence="2" id="KW-0732">Signal</keyword>
<keyword evidence="4" id="KW-1185">Reference proteome</keyword>
<gene>
    <name evidence="3" type="ordered locus">Mpe_A2249</name>
</gene>
<dbReference type="Pfam" id="PF12836">
    <property type="entry name" value="HHH_3"/>
    <property type="match status" value="1"/>
</dbReference>
<feature type="region of interest" description="Disordered" evidence="1">
    <location>
        <begin position="91"/>
        <end position="110"/>
    </location>
</feature>
<feature type="compositionally biased region" description="Low complexity" evidence="1">
    <location>
        <begin position="100"/>
        <end position="110"/>
    </location>
</feature>
<dbReference type="Gene3D" id="1.10.150.320">
    <property type="entry name" value="Photosystem II 12 kDa extrinsic protein"/>
    <property type="match status" value="1"/>
</dbReference>
<feature type="signal peptide" evidence="2">
    <location>
        <begin position="1"/>
        <end position="19"/>
    </location>
</feature>
<name>A2SI16_METPP</name>
<dbReference type="KEGG" id="mpt:Mpe_A2249"/>
<evidence type="ECO:0000256" key="2">
    <source>
        <dbReference type="SAM" id="SignalP"/>
    </source>
</evidence>
<dbReference type="SMR" id="A2SI16"/>
<organism evidence="3 4">
    <name type="scientific">Methylibium petroleiphilum (strain ATCC BAA-1232 / LMG 22953 / PM1)</name>
    <dbReference type="NCBI Taxonomy" id="420662"/>
    <lineage>
        <taxon>Bacteria</taxon>
        <taxon>Pseudomonadati</taxon>
        <taxon>Pseudomonadota</taxon>
        <taxon>Betaproteobacteria</taxon>
        <taxon>Burkholderiales</taxon>
        <taxon>Sphaerotilaceae</taxon>
        <taxon>Methylibium</taxon>
    </lineage>
</organism>
<dbReference type="AlphaFoldDB" id="A2SI16"/>
<dbReference type="EMBL" id="CP000555">
    <property type="protein sequence ID" value="ABM95205.1"/>
    <property type="molecule type" value="Genomic_DNA"/>
</dbReference>
<accession>A2SI16</accession>
<sequence length="110" mass="11428">MLKKMLSALLAFWFMAAVAAVDVNKADQATLEGVKGIGPGLSTRLLDERKKSPYKDWDDLIGRVKGVGEGNAQRFSDAGLTVNGASYGAATKPTKVTVPSSSAKASAAGK</sequence>